<protein>
    <submittedName>
        <fullName evidence="11">ABC transporter ATP-binding protein</fullName>
    </submittedName>
</protein>
<dbReference type="InterPro" id="IPR027417">
    <property type="entry name" value="P-loop_NTPase"/>
</dbReference>
<dbReference type="PANTHER" id="PTHR42771:SF4">
    <property type="entry name" value="IRON(3+)-HYDROXAMATE IMPORT ATP-BINDING PROTEIN FHUC"/>
    <property type="match status" value="1"/>
</dbReference>
<dbReference type="GO" id="GO:0005886">
    <property type="term" value="C:plasma membrane"/>
    <property type="evidence" value="ECO:0007669"/>
    <property type="project" value="UniProtKB-SubCell"/>
</dbReference>
<keyword evidence="9" id="KW-0472">Membrane</keyword>
<dbReference type="InterPro" id="IPR051535">
    <property type="entry name" value="Siderophore_ABC-ATPase"/>
</dbReference>
<dbReference type="SUPFAM" id="SSF52540">
    <property type="entry name" value="P-loop containing nucleoside triphosphate hydrolases"/>
    <property type="match status" value="1"/>
</dbReference>
<dbReference type="InterPro" id="IPR017871">
    <property type="entry name" value="ABC_transporter-like_CS"/>
</dbReference>
<dbReference type="Pfam" id="PF00005">
    <property type="entry name" value="ABC_tran"/>
    <property type="match status" value="1"/>
</dbReference>
<keyword evidence="7" id="KW-0408">Iron</keyword>
<keyword evidence="5" id="KW-0547">Nucleotide-binding</keyword>
<feature type="domain" description="ABC transporter" evidence="10">
    <location>
        <begin position="1"/>
        <end position="237"/>
    </location>
</feature>
<evidence type="ECO:0000256" key="3">
    <source>
        <dbReference type="ARBA" id="ARBA00022475"/>
    </source>
</evidence>
<proteinExistence type="predicted"/>
<evidence type="ECO:0000256" key="2">
    <source>
        <dbReference type="ARBA" id="ARBA00022448"/>
    </source>
</evidence>
<dbReference type="InterPro" id="IPR003593">
    <property type="entry name" value="AAA+_ATPase"/>
</dbReference>
<dbReference type="PROSITE" id="PS00211">
    <property type="entry name" value="ABC_TRANSPORTER_1"/>
    <property type="match status" value="1"/>
</dbReference>
<dbReference type="CDD" id="cd03214">
    <property type="entry name" value="ABC_Iron-Siderophores_B12_Hemin"/>
    <property type="match status" value="1"/>
</dbReference>
<reference evidence="11 12" key="1">
    <citation type="submission" date="2020-04" db="EMBL/GenBank/DDBJ databases">
        <authorList>
            <person name="Zheng R.K."/>
            <person name="Sun C.M."/>
        </authorList>
    </citation>
    <scope>NUCLEOTIDE SEQUENCE [LARGE SCALE GENOMIC DNA]</scope>
    <source>
        <strain evidence="12">zrk29</strain>
    </source>
</reference>
<dbReference type="Proteomes" id="UP000512167">
    <property type="component" value="Chromosome"/>
</dbReference>
<evidence type="ECO:0000256" key="8">
    <source>
        <dbReference type="ARBA" id="ARBA00023065"/>
    </source>
</evidence>
<evidence type="ECO:0000259" key="10">
    <source>
        <dbReference type="PROSITE" id="PS50893"/>
    </source>
</evidence>
<dbReference type="PROSITE" id="PS50893">
    <property type="entry name" value="ABC_TRANSPORTER_2"/>
    <property type="match status" value="1"/>
</dbReference>
<dbReference type="GO" id="GO:0005524">
    <property type="term" value="F:ATP binding"/>
    <property type="evidence" value="ECO:0007669"/>
    <property type="project" value="UniProtKB-KW"/>
</dbReference>
<evidence type="ECO:0000256" key="4">
    <source>
        <dbReference type="ARBA" id="ARBA00022496"/>
    </source>
</evidence>
<evidence type="ECO:0000256" key="5">
    <source>
        <dbReference type="ARBA" id="ARBA00022741"/>
    </source>
</evidence>
<keyword evidence="4" id="KW-0410">Iron transport</keyword>
<dbReference type="KEGG" id="tbk:HF295_02940"/>
<keyword evidence="3" id="KW-1003">Cell membrane</keyword>
<dbReference type="FunFam" id="3.40.50.300:FF:000134">
    <property type="entry name" value="Iron-enterobactin ABC transporter ATP-binding protein"/>
    <property type="match status" value="1"/>
</dbReference>
<dbReference type="EMBL" id="CP051151">
    <property type="protein sequence ID" value="QLY39871.1"/>
    <property type="molecule type" value="Genomic_DNA"/>
</dbReference>
<evidence type="ECO:0000256" key="7">
    <source>
        <dbReference type="ARBA" id="ARBA00023004"/>
    </source>
</evidence>
<evidence type="ECO:0000256" key="9">
    <source>
        <dbReference type="ARBA" id="ARBA00023136"/>
    </source>
</evidence>
<accession>A0A7L6N2U4</accession>
<dbReference type="PANTHER" id="PTHR42771">
    <property type="entry name" value="IRON(3+)-HYDROXAMATE IMPORT ATP-BINDING PROTEIN FHUC"/>
    <property type="match status" value="1"/>
</dbReference>
<comment type="subcellular location">
    <subcellularLocation>
        <location evidence="1">Cell membrane</location>
        <topology evidence="1">Peripheral membrane protein</topology>
    </subcellularLocation>
</comment>
<organism evidence="11 12">
    <name type="scientific">Hujiaoplasma nucleasis</name>
    <dbReference type="NCBI Taxonomy" id="2725268"/>
    <lineage>
        <taxon>Bacteria</taxon>
        <taxon>Bacillati</taxon>
        <taxon>Mycoplasmatota</taxon>
        <taxon>Mollicutes</taxon>
        <taxon>Candidatus Izemoplasmatales</taxon>
        <taxon>Hujiaoplasmataceae</taxon>
        <taxon>Hujiaoplasma</taxon>
    </lineage>
</organism>
<dbReference type="SMART" id="SM00382">
    <property type="entry name" value="AAA"/>
    <property type="match status" value="1"/>
</dbReference>
<dbReference type="Gene3D" id="3.40.50.300">
    <property type="entry name" value="P-loop containing nucleotide triphosphate hydrolases"/>
    <property type="match status" value="1"/>
</dbReference>
<sequence>MVIKDLQLSYDKDIVIEDLSIEIKEGKITTIIGPNGCGKSTLLKAMSRILEPIQGEILLDGKDLFTIPTKDIAKRLAFLPQSQDVLNGLTVFELISYGRYPYQKGLGKLSEKDHLAIHKAMTLTHVEDLKNRSIDQLSGGQRQRVWIAMSLAQETKMIFLDEPTTYLDIAHQLDVLHLLKDLNQNAGKTIVMVLHDINQAAFFSDDVIAIKEGQVVKSGPGESVITKKIIQDVFEVDVDIMFDQATNKPITYNYKRL</sequence>
<gene>
    <name evidence="11" type="ORF">HF295_02940</name>
</gene>
<keyword evidence="8" id="KW-0406">Ion transport</keyword>
<dbReference type="GO" id="GO:0016887">
    <property type="term" value="F:ATP hydrolysis activity"/>
    <property type="evidence" value="ECO:0007669"/>
    <property type="project" value="InterPro"/>
</dbReference>
<evidence type="ECO:0000313" key="12">
    <source>
        <dbReference type="Proteomes" id="UP000512167"/>
    </source>
</evidence>
<dbReference type="GO" id="GO:0006826">
    <property type="term" value="P:iron ion transport"/>
    <property type="evidence" value="ECO:0007669"/>
    <property type="project" value="UniProtKB-KW"/>
</dbReference>
<dbReference type="RefSeq" id="WP_312032360.1">
    <property type="nucleotide sequence ID" value="NZ_CP051151.1"/>
</dbReference>
<evidence type="ECO:0000313" key="11">
    <source>
        <dbReference type="EMBL" id="QLY39871.1"/>
    </source>
</evidence>
<dbReference type="AlphaFoldDB" id="A0A7L6N2U4"/>
<evidence type="ECO:0000256" key="1">
    <source>
        <dbReference type="ARBA" id="ARBA00004202"/>
    </source>
</evidence>
<name>A0A7L6N2U4_9MOLU</name>
<keyword evidence="12" id="KW-1185">Reference proteome</keyword>
<evidence type="ECO:0000256" key="6">
    <source>
        <dbReference type="ARBA" id="ARBA00022840"/>
    </source>
</evidence>
<keyword evidence="2" id="KW-0813">Transport</keyword>
<keyword evidence="6 11" id="KW-0067">ATP-binding</keyword>
<dbReference type="InterPro" id="IPR003439">
    <property type="entry name" value="ABC_transporter-like_ATP-bd"/>
</dbReference>